<comment type="caution">
    <text evidence="2">The sequence shown here is derived from an EMBL/GenBank/DDBJ whole genome shotgun (WGS) entry which is preliminary data.</text>
</comment>
<gene>
    <name evidence="2" type="ORF">ANN_15281</name>
</gene>
<dbReference type="Proteomes" id="UP001148838">
    <property type="component" value="Unassembled WGS sequence"/>
</dbReference>
<evidence type="ECO:0008006" key="4">
    <source>
        <dbReference type="Google" id="ProtNLM"/>
    </source>
</evidence>
<proteinExistence type="predicted"/>
<reference evidence="2 3" key="1">
    <citation type="journal article" date="2022" name="Allergy">
        <title>Genome assembly and annotation of Periplaneta americana reveal a comprehensive cockroach allergen profile.</title>
        <authorList>
            <person name="Wang L."/>
            <person name="Xiong Q."/>
            <person name="Saelim N."/>
            <person name="Wang L."/>
            <person name="Nong W."/>
            <person name="Wan A.T."/>
            <person name="Shi M."/>
            <person name="Liu X."/>
            <person name="Cao Q."/>
            <person name="Hui J.H.L."/>
            <person name="Sookrung N."/>
            <person name="Leung T.F."/>
            <person name="Tungtrongchitr A."/>
            <person name="Tsui S.K.W."/>
        </authorList>
    </citation>
    <scope>NUCLEOTIDE SEQUENCE [LARGE SCALE GENOMIC DNA]</scope>
    <source>
        <strain evidence="2">PWHHKU_190912</strain>
    </source>
</reference>
<evidence type="ECO:0000313" key="2">
    <source>
        <dbReference type="EMBL" id="KAJ4433024.1"/>
    </source>
</evidence>
<name>A0ABQ8SGL5_PERAM</name>
<evidence type="ECO:0000313" key="3">
    <source>
        <dbReference type="Proteomes" id="UP001148838"/>
    </source>
</evidence>
<feature type="region of interest" description="Disordered" evidence="1">
    <location>
        <begin position="108"/>
        <end position="127"/>
    </location>
</feature>
<sequence>MTLCLIPEHCRHWVSQCLYSMEGEESTSSVKFYAQKKELSAPIWEGVDHSEIRRFNRENGLPLQALHLIDNAPSHPSDMNGDIKAIFLPPNMATFESRRRHCLLVLEQPDDNSEDTGSEAEGVSKDLVSHSDAANALELALC</sequence>
<feature type="compositionally biased region" description="Acidic residues" evidence="1">
    <location>
        <begin position="108"/>
        <end position="118"/>
    </location>
</feature>
<evidence type="ECO:0000256" key="1">
    <source>
        <dbReference type="SAM" id="MobiDB-lite"/>
    </source>
</evidence>
<dbReference type="EMBL" id="JAJSOF020000027">
    <property type="protein sequence ID" value="KAJ4433024.1"/>
    <property type="molecule type" value="Genomic_DNA"/>
</dbReference>
<keyword evidence="3" id="KW-1185">Reference proteome</keyword>
<organism evidence="2 3">
    <name type="scientific">Periplaneta americana</name>
    <name type="common">American cockroach</name>
    <name type="synonym">Blatta americana</name>
    <dbReference type="NCBI Taxonomy" id="6978"/>
    <lineage>
        <taxon>Eukaryota</taxon>
        <taxon>Metazoa</taxon>
        <taxon>Ecdysozoa</taxon>
        <taxon>Arthropoda</taxon>
        <taxon>Hexapoda</taxon>
        <taxon>Insecta</taxon>
        <taxon>Pterygota</taxon>
        <taxon>Neoptera</taxon>
        <taxon>Polyneoptera</taxon>
        <taxon>Dictyoptera</taxon>
        <taxon>Blattodea</taxon>
        <taxon>Blattoidea</taxon>
        <taxon>Blattidae</taxon>
        <taxon>Blattinae</taxon>
        <taxon>Periplaneta</taxon>
    </lineage>
</organism>
<accession>A0ABQ8SGL5</accession>
<protein>
    <recommendedName>
        <fullName evidence="4">DDE-1 domain-containing protein</fullName>
    </recommendedName>
</protein>